<organism evidence="11">
    <name type="scientific">Arcella intermedia</name>
    <dbReference type="NCBI Taxonomy" id="1963864"/>
    <lineage>
        <taxon>Eukaryota</taxon>
        <taxon>Amoebozoa</taxon>
        <taxon>Tubulinea</taxon>
        <taxon>Elardia</taxon>
        <taxon>Arcellinida</taxon>
        <taxon>Sphaerothecina</taxon>
        <taxon>Arcellidae</taxon>
        <taxon>Arcella</taxon>
    </lineage>
</organism>
<feature type="region of interest" description="Disordered" evidence="8">
    <location>
        <begin position="369"/>
        <end position="409"/>
    </location>
</feature>
<dbReference type="Gene3D" id="3.30.40.10">
    <property type="entry name" value="Zinc/RING finger domain, C3HC4 (zinc finger)"/>
    <property type="match status" value="1"/>
</dbReference>
<feature type="region of interest" description="Disordered" evidence="8">
    <location>
        <begin position="436"/>
        <end position="518"/>
    </location>
</feature>
<dbReference type="InterPro" id="IPR011993">
    <property type="entry name" value="PH-like_dom_sf"/>
</dbReference>
<sequence>MSDAAKQKTLNISKPQLNTLFGNLDQIITVNTNFLKDIVVKVKLWEEQKLIGEVLKELTPHLKLYGHYLDNYNNALAVLNEIRKDPVILEWLRSKTADPVCDGLNLDALLIQPIQRIPRYRLFLQRLLSCITTTDNDYQSLNEALALMEDVAVQINAADMIEHERNTLLTVLEKFDTDTLFKPGRKFLNETDIQKVDRRGTPQKRHVYLFNDILIIAHPQLGQLRINKANFAVLKLKRTVVSDIQDGRYTNLIGISSAEYSCTAITASPEHKAEWLGILSSTITQAQFMAQHTEDMESRPAAVSYQPDYEAKGCTICSEKFTITFRRHHCRQCGRVVCQTCSKNRRELVPKTKLVRVCSECFQHTVDWRPPPENTKQAEGQKEQTKELTKETPKELPKEQSKEEMKGDISQSIKSMLMFDRSSRFLSDLRKDAKPELVSQAENPEVEKGISPRDKKREKKASPNVMPREKSIQLNKTSSSKKEKTYSFIRSTTEKLLERTDSETTSVNSEEPPPLPPKRKVISELIETNKTRRTTTLNQEEIMPPDSADENEHLAFILRNFQQTDPNIDAWLQIISRIAAGKLDPSKFPKSKAEFIRCKLNL</sequence>
<dbReference type="Pfam" id="PF00621">
    <property type="entry name" value="RhoGEF"/>
    <property type="match status" value="1"/>
</dbReference>
<dbReference type="EMBL" id="GIBP01001219">
    <property type="protein sequence ID" value="NDV30188.1"/>
    <property type="molecule type" value="Transcribed_RNA"/>
</dbReference>
<evidence type="ECO:0000313" key="11">
    <source>
        <dbReference type="EMBL" id="NDV30188.1"/>
    </source>
</evidence>
<dbReference type="GO" id="GO:0005085">
    <property type="term" value="F:guanyl-nucleotide exchange factor activity"/>
    <property type="evidence" value="ECO:0007669"/>
    <property type="project" value="UniProtKB-KW"/>
</dbReference>
<dbReference type="InterPro" id="IPR017455">
    <property type="entry name" value="Znf_FYVE-rel"/>
</dbReference>
<comment type="subcellular location">
    <subcellularLocation>
        <location evidence="1">Cytoplasm</location>
    </subcellularLocation>
</comment>
<dbReference type="InterPro" id="IPR013083">
    <property type="entry name" value="Znf_RING/FYVE/PHD"/>
</dbReference>
<dbReference type="InterPro" id="IPR051092">
    <property type="entry name" value="FYVE_RhoGEF_PH"/>
</dbReference>
<keyword evidence="2" id="KW-0963">Cytoplasm</keyword>
<dbReference type="AlphaFoldDB" id="A0A6B2L005"/>
<evidence type="ECO:0000256" key="7">
    <source>
        <dbReference type="PROSITE-ProRule" id="PRU00091"/>
    </source>
</evidence>
<evidence type="ECO:0000256" key="5">
    <source>
        <dbReference type="ARBA" id="ARBA00022771"/>
    </source>
</evidence>
<dbReference type="SUPFAM" id="SSF50729">
    <property type="entry name" value="PH domain-like"/>
    <property type="match status" value="1"/>
</dbReference>
<name>A0A6B2L005_9EUKA</name>
<feature type="compositionally biased region" description="Basic and acidic residues" evidence="8">
    <location>
        <begin position="445"/>
        <end position="455"/>
    </location>
</feature>
<evidence type="ECO:0000256" key="1">
    <source>
        <dbReference type="ARBA" id="ARBA00004496"/>
    </source>
</evidence>
<dbReference type="SUPFAM" id="SSF57903">
    <property type="entry name" value="FYVE/PHD zinc finger"/>
    <property type="match status" value="1"/>
</dbReference>
<evidence type="ECO:0000256" key="3">
    <source>
        <dbReference type="ARBA" id="ARBA00022658"/>
    </source>
</evidence>
<dbReference type="Gene3D" id="1.20.900.10">
    <property type="entry name" value="Dbl homology (DH) domain"/>
    <property type="match status" value="1"/>
</dbReference>
<reference evidence="11" key="1">
    <citation type="journal article" date="2020" name="J. Eukaryot. Microbiol.">
        <title>De novo Sequencing, Assembly and Annotation of the Transcriptome for the Free-Living Testate Amoeba Arcella intermedia.</title>
        <authorList>
            <person name="Ribeiro G.M."/>
            <person name="Porfirio-Sousa A.L."/>
            <person name="Maurer-Alcala X.X."/>
            <person name="Katz L.A."/>
            <person name="Lahr D.J.G."/>
        </authorList>
    </citation>
    <scope>NUCLEOTIDE SEQUENCE</scope>
</reference>
<protein>
    <submittedName>
        <fullName evidence="11">Uncharacterized protein</fullName>
    </submittedName>
</protein>
<evidence type="ECO:0000256" key="4">
    <source>
        <dbReference type="ARBA" id="ARBA00022723"/>
    </source>
</evidence>
<dbReference type="SMART" id="SM00325">
    <property type="entry name" value="RhoGEF"/>
    <property type="match status" value="1"/>
</dbReference>
<evidence type="ECO:0000256" key="6">
    <source>
        <dbReference type="ARBA" id="ARBA00022833"/>
    </source>
</evidence>
<dbReference type="PROSITE" id="PS50010">
    <property type="entry name" value="DH_2"/>
    <property type="match status" value="1"/>
</dbReference>
<evidence type="ECO:0000256" key="2">
    <source>
        <dbReference type="ARBA" id="ARBA00022490"/>
    </source>
</evidence>
<dbReference type="PANTHER" id="PTHR12673:SF159">
    <property type="entry name" value="LD03170P"/>
    <property type="match status" value="1"/>
</dbReference>
<dbReference type="PANTHER" id="PTHR12673">
    <property type="entry name" value="FACIOGENITAL DYSPLASIA PROTEIN"/>
    <property type="match status" value="1"/>
</dbReference>
<dbReference type="PROSITE" id="PS50178">
    <property type="entry name" value="ZF_FYVE"/>
    <property type="match status" value="1"/>
</dbReference>
<keyword evidence="6" id="KW-0862">Zinc</keyword>
<feature type="compositionally biased region" description="Basic and acidic residues" evidence="8">
    <location>
        <begin position="492"/>
        <end position="502"/>
    </location>
</feature>
<dbReference type="InterPro" id="IPR000306">
    <property type="entry name" value="Znf_FYVE"/>
</dbReference>
<dbReference type="GO" id="GO:0008270">
    <property type="term" value="F:zinc ion binding"/>
    <property type="evidence" value="ECO:0007669"/>
    <property type="project" value="UniProtKB-KW"/>
</dbReference>
<dbReference type="SMART" id="SM00064">
    <property type="entry name" value="FYVE"/>
    <property type="match status" value="1"/>
</dbReference>
<evidence type="ECO:0000256" key="8">
    <source>
        <dbReference type="SAM" id="MobiDB-lite"/>
    </source>
</evidence>
<dbReference type="Pfam" id="PF01363">
    <property type="entry name" value="FYVE"/>
    <property type="match status" value="1"/>
</dbReference>
<dbReference type="GO" id="GO:0005737">
    <property type="term" value="C:cytoplasm"/>
    <property type="evidence" value="ECO:0007669"/>
    <property type="project" value="UniProtKB-SubCell"/>
</dbReference>
<feature type="domain" description="DH" evidence="9">
    <location>
        <begin position="1"/>
        <end position="158"/>
    </location>
</feature>
<keyword evidence="4" id="KW-0479">Metal-binding</keyword>
<dbReference type="SUPFAM" id="SSF48065">
    <property type="entry name" value="DBL homology domain (DH-domain)"/>
    <property type="match status" value="1"/>
</dbReference>
<dbReference type="InterPro" id="IPR011011">
    <property type="entry name" value="Znf_FYVE_PHD"/>
</dbReference>
<evidence type="ECO:0000259" key="9">
    <source>
        <dbReference type="PROSITE" id="PS50010"/>
    </source>
</evidence>
<dbReference type="Gene3D" id="2.30.29.30">
    <property type="entry name" value="Pleckstrin-homology domain (PH domain)/Phosphotyrosine-binding domain (PTB)"/>
    <property type="match status" value="1"/>
</dbReference>
<accession>A0A6B2L005</accession>
<feature type="compositionally biased region" description="Basic and acidic residues" evidence="8">
    <location>
        <begin position="379"/>
        <end position="407"/>
    </location>
</feature>
<dbReference type="InterPro" id="IPR035899">
    <property type="entry name" value="DBL_dom_sf"/>
</dbReference>
<keyword evidence="3" id="KW-0344">Guanine-nucleotide releasing factor</keyword>
<evidence type="ECO:0000259" key="10">
    <source>
        <dbReference type="PROSITE" id="PS50178"/>
    </source>
</evidence>
<dbReference type="InterPro" id="IPR000219">
    <property type="entry name" value="DH_dom"/>
</dbReference>
<proteinExistence type="predicted"/>
<feature type="domain" description="FYVE-type" evidence="10">
    <location>
        <begin position="308"/>
        <end position="366"/>
    </location>
</feature>
<dbReference type="CDD" id="cd00160">
    <property type="entry name" value="RhoGEF"/>
    <property type="match status" value="1"/>
</dbReference>
<keyword evidence="5 7" id="KW-0863">Zinc-finger</keyword>